<dbReference type="Gene3D" id="1.25.40.10">
    <property type="entry name" value="Tetratricopeptide repeat domain"/>
    <property type="match status" value="4"/>
</dbReference>
<dbReference type="AlphaFoldDB" id="A0A9Q1RP29"/>
<evidence type="ECO:0000256" key="2">
    <source>
        <dbReference type="ARBA" id="ARBA00061659"/>
    </source>
</evidence>
<dbReference type="NCBIfam" id="TIGR00756">
    <property type="entry name" value="PPR"/>
    <property type="match status" value="2"/>
</dbReference>
<feature type="repeat" description="PPR" evidence="3">
    <location>
        <begin position="138"/>
        <end position="172"/>
    </location>
</feature>
<dbReference type="GO" id="GO:0005739">
    <property type="term" value="C:mitochondrion"/>
    <property type="evidence" value="ECO:0007669"/>
    <property type="project" value="UniProtKB-ARBA"/>
</dbReference>
<evidence type="ECO:0000313" key="4">
    <source>
        <dbReference type="EMBL" id="KAJ8565581.1"/>
    </source>
</evidence>
<evidence type="ECO:0000256" key="1">
    <source>
        <dbReference type="ARBA" id="ARBA00022737"/>
    </source>
</evidence>
<dbReference type="Pfam" id="PF20431">
    <property type="entry name" value="E_motif"/>
    <property type="match status" value="1"/>
</dbReference>
<dbReference type="PROSITE" id="PS51375">
    <property type="entry name" value="PPR"/>
    <property type="match status" value="3"/>
</dbReference>
<evidence type="ECO:0000256" key="3">
    <source>
        <dbReference type="PROSITE-ProRule" id="PRU00708"/>
    </source>
</evidence>
<dbReference type="PANTHER" id="PTHR47926">
    <property type="entry name" value="PENTATRICOPEPTIDE REPEAT-CONTAINING PROTEIN"/>
    <property type="match status" value="1"/>
</dbReference>
<reference evidence="5" key="1">
    <citation type="journal article" date="2023" name="Proc. Natl. Acad. Sci. U.S.A.">
        <title>Genomic and structural basis for evolution of tropane alkaloid biosynthesis.</title>
        <authorList>
            <person name="Wanga Y.-J."/>
            <person name="Taina T."/>
            <person name="Yua J.-Y."/>
            <person name="Lia J."/>
            <person name="Xua B."/>
            <person name="Chenc J."/>
            <person name="D'Auriad J.C."/>
            <person name="Huanga J.-P."/>
            <person name="Huanga S.-X."/>
        </authorList>
    </citation>
    <scope>NUCLEOTIDE SEQUENCE [LARGE SCALE GENOMIC DNA]</scope>
    <source>
        <strain evidence="5">cv. KIB-2019</strain>
    </source>
</reference>
<gene>
    <name evidence="4" type="ORF">K7X08_008157</name>
</gene>
<dbReference type="GO" id="GO:0009451">
    <property type="term" value="P:RNA modification"/>
    <property type="evidence" value="ECO:0007669"/>
    <property type="project" value="InterPro"/>
</dbReference>
<dbReference type="Pfam" id="PF01535">
    <property type="entry name" value="PPR"/>
    <property type="match status" value="4"/>
</dbReference>
<dbReference type="FunFam" id="1.25.40.10:FF:000205">
    <property type="entry name" value="Pentatricopeptide repeat-containing protein, mitochondrial"/>
    <property type="match status" value="1"/>
</dbReference>
<dbReference type="EMBL" id="JAJAGQ010000004">
    <property type="protein sequence ID" value="KAJ8565581.1"/>
    <property type="molecule type" value="Genomic_DNA"/>
</dbReference>
<organism evidence="4 5">
    <name type="scientific">Anisodus acutangulus</name>
    <dbReference type="NCBI Taxonomy" id="402998"/>
    <lineage>
        <taxon>Eukaryota</taxon>
        <taxon>Viridiplantae</taxon>
        <taxon>Streptophyta</taxon>
        <taxon>Embryophyta</taxon>
        <taxon>Tracheophyta</taxon>
        <taxon>Spermatophyta</taxon>
        <taxon>Magnoliopsida</taxon>
        <taxon>eudicotyledons</taxon>
        <taxon>Gunneridae</taxon>
        <taxon>Pentapetalae</taxon>
        <taxon>asterids</taxon>
        <taxon>lamiids</taxon>
        <taxon>Solanales</taxon>
        <taxon>Solanaceae</taxon>
        <taxon>Solanoideae</taxon>
        <taxon>Hyoscyameae</taxon>
        <taxon>Anisodus</taxon>
    </lineage>
</organism>
<feature type="repeat" description="PPR" evidence="3">
    <location>
        <begin position="505"/>
        <end position="539"/>
    </location>
</feature>
<keyword evidence="1" id="KW-0677">Repeat</keyword>
<comment type="caution">
    <text evidence="4">The sequence shown here is derived from an EMBL/GenBank/DDBJ whole genome shotgun (WGS) entry which is preliminary data.</text>
</comment>
<proteinExistence type="inferred from homology"/>
<sequence>MSTNEKPIEQIRDRLLSSFTRTPAIGHDESAMNENEVNGTSGSAAHYRWWAAASTGQLVWGIFALRRGYAGECRMMPLKAFAIASLFVGASASASMASIRAYGIHSVEDMKVVGASIRTGLGDIGTALNLFDEIPRRDTASWNIMISGYINSGKLHSAWVFLNLMKEHGFCLSDYTFGSRLKGIASNGLLSLGQQVHCDVVKMGYLGNVYSASALLDMYAKCGKVDDANKVFQRMPERNYVSWNAIIAGYAGKGDIEYCFWLLRGMEQEGMQLDYGTFSPLLTLLNEDRFYKLAMQVHAKVEKLGLGCEVKVLNSLISAYSQCGSIESVFDSTISCRDLVTWNSMLATYLEHDEEKRAYELFLDMEGLENLTVISNAWIAMYAKSCTNSMDDALTVFGKLDAKDSVSWNCILTGLSQKGWSEIAFNFFFRNGVENLEMDEYSFSATLRSCSDLGALQFGQQVHSLALKLISDSYKYVSSALILMYSNCGIIEDAWKSFDVSPKESSISWNSIMFAYAQHEQGKLVLDLFSLMKQSEVKLDHITFVAVLTACSHIGLVEEGCRFFKSMEADFGIVPRMEHYVCAIDLLGRAGRLEEAKELVKGMPFDPDAMVLRTLLGTCRSCGDIEYAREVASRFLELEPGEHSTYVLLSDIYRQFKKWDKIANTKRLMRERSVIKAPGWSWIEVQNEVHAFNAEDLSHPHCHEIYAKLRELTDEIMFSESENASGLTISTADQESVNFSDIESFRSTFIARNFSLHEQADEAHRAVKVQAKFKRRLEMLLKSFWIDYRN</sequence>
<keyword evidence="5" id="KW-1185">Reference proteome</keyword>
<dbReference type="Pfam" id="PF13041">
    <property type="entry name" value="PPR_2"/>
    <property type="match status" value="2"/>
</dbReference>
<protein>
    <recommendedName>
        <fullName evidence="6">Pentatricopeptide repeat-containing protein</fullName>
    </recommendedName>
</protein>
<dbReference type="Proteomes" id="UP001152561">
    <property type="component" value="Unassembled WGS sequence"/>
</dbReference>
<dbReference type="FunFam" id="1.25.40.10:FF:000158">
    <property type="entry name" value="pentatricopeptide repeat-containing protein At2g33680"/>
    <property type="match status" value="1"/>
</dbReference>
<dbReference type="GO" id="GO:0099402">
    <property type="term" value="P:plant organ development"/>
    <property type="evidence" value="ECO:0007669"/>
    <property type="project" value="UniProtKB-ARBA"/>
</dbReference>
<dbReference type="InterPro" id="IPR046848">
    <property type="entry name" value="E_motif"/>
</dbReference>
<dbReference type="GO" id="GO:0003723">
    <property type="term" value="F:RNA binding"/>
    <property type="evidence" value="ECO:0007669"/>
    <property type="project" value="InterPro"/>
</dbReference>
<dbReference type="InterPro" id="IPR046960">
    <property type="entry name" value="PPR_At4g14850-like_plant"/>
</dbReference>
<dbReference type="InterPro" id="IPR002885">
    <property type="entry name" value="PPR_rpt"/>
</dbReference>
<evidence type="ECO:0008006" key="6">
    <source>
        <dbReference type="Google" id="ProtNLM"/>
    </source>
</evidence>
<dbReference type="Pfam" id="PF13812">
    <property type="entry name" value="PPR_3"/>
    <property type="match status" value="1"/>
</dbReference>
<name>A0A9Q1RP29_9SOLA</name>
<dbReference type="Pfam" id="PF20430">
    <property type="entry name" value="Eplus_motif"/>
    <property type="match status" value="1"/>
</dbReference>
<dbReference type="InterPro" id="IPR011990">
    <property type="entry name" value="TPR-like_helical_dom_sf"/>
</dbReference>
<accession>A0A9Q1RP29</accession>
<dbReference type="InterPro" id="IPR046849">
    <property type="entry name" value="E2_motif"/>
</dbReference>
<evidence type="ECO:0000313" key="5">
    <source>
        <dbReference type="Proteomes" id="UP001152561"/>
    </source>
</evidence>
<comment type="similarity">
    <text evidence="2">Belongs to the PPR family. PCMP-E subfamily.</text>
</comment>
<dbReference type="PANTHER" id="PTHR47926:SF372">
    <property type="entry name" value="PENTATRICOPEPTIDE REPEAT-CONTAINING PROTEIN"/>
    <property type="match status" value="1"/>
</dbReference>
<feature type="repeat" description="PPR" evidence="3">
    <location>
        <begin position="208"/>
        <end position="242"/>
    </location>
</feature>
<dbReference type="OrthoDB" id="1929236at2759"/>